<feature type="compositionally biased region" description="Basic and acidic residues" evidence="2">
    <location>
        <begin position="132"/>
        <end position="145"/>
    </location>
</feature>
<dbReference type="OrthoDB" id="10035553at2759"/>
<reference evidence="3" key="1">
    <citation type="submission" date="2021-02" db="EMBL/GenBank/DDBJ databases">
        <authorList>
            <person name="Nowell W R."/>
        </authorList>
    </citation>
    <scope>NUCLEOTIDE SEQUENCE</scope>
</reference>
<feature type="compositionally biased region" description="Low complexity" evidence="2">
    <location>
        <begin position="378"/>
        <end position="392"/>
    </location>
</feature>
<evidence type="ECO:0000256" key="2">
    <source>
        <dbReference type="SAM" id="MobiDB-lite"/>
    </source>
</evidence>
<evidence type="ECO:0000256" key="1">
    <source>
        <dbReference type="SAM" id="Coils"/>
    </source>
</evidence>
<evidence type="ECO:0000313" key="4">
    <source>
        <dbReference type="EMBL" id="CAF1434956.1"/>
    </source>
</evidence>
<feature type="region of interest" description="Disordered" evidence="2">
    <location>
        <begin position="587"/>
        <end position="608"/>
    </location>
</feature>
<evidence type="ECO:0000313" key="5">
    <source>
        <dbReference type="Proteomes" id="UP000663828"/>
    </source>
</evidence>
<feature type="region of interest" description="Disordered" evidence="2">
    <location>
        <begin position="123"/>
        <end position="152"/>
    </location>
</feature>
<feature type="compositionally biased region" description="Basic and acidic residues" evidence="2">
    <location>
        <begin position="265"/>
        <end position="275"/>
    </location>
</feature>
<feature type="region of interest" description="Disordered" evidence="2">
    <location>
        <begin position="356"/>
        <end position="401"/>
    </location>
</feature>
<sequence length="654" mass="74492">MSSANSCTVDSVFYEENSSQKSSVQNLPIPETAKLDLLIQSKTLGDNMKSLLTLMSANQVNQTEQKQVYENIKQDYEKLIRKLEQKKQTGNFNDVDLDGDLNTELELMKQLLREIASRITGNLFGKSSNDSPTDRRSVPIYEDSHSSQYDRSSLCNHDDLMEQYKKLLTAVNTENTEQNDRLKSMMDELETDLKKSQITSPHLCPPDLFHDQILEDNKQKPYVYTSAGSDDEPSQSDNISPIPFTKSVESTSVEFHYIPSSSVEQHQHQIQEEPSKPNISPRRPTKKTAPSTQEYHRLGDIRKPEPKDTPSDVEQMKQSSMVLTNDATRNSYCSTKTRVQDCDSGIGTNTVTKLASDSKYASPVDESQLHSLDEDQVSISSSLHSTGSDSGSLYRKHNKRFTNPALRQRRLGHQSTDYSYLSEIDTYVTHPFDPLPQLPSHNKKLLRSNQIWKPQRTSSPQRARIGFVHRSASIGVGDIEKNKTKLYHPLNTTQIHSDVKTQPIVHRSSLLINHTPEKFYFDTNRRVIYRYRTNEPRNSITVDQSTTSQKKVYRCGKCGSVTPYHHRRHGTSVTRESATQADDLGYESGHKQRTQSCRYTQSISSSESDSDLSANYLQMIALNEAYERAEKVENCSQRLSRYITRQLRLALTLI</sequence>
<dbReference type="Proteomes" id="UP000663828">
    <property type="component" value="Unassembled WGS sequence"/>
</dbReference>
<gene>
    <name evidence="3" type="ORF">EDS130_LOCUS17379</name>
    <name evidence="4" type="ORF">XAT740_LOCUS35991</name>
</gene>
<name>A0A814KIR4_ADIRI</name>
<dbReference type="AlphaFoldDB" id="A0A814KIR4"/>
<comment type="caution">
    <text evidence="3">The sequence shown here is derived from an EMBL/GenBank/DDBJ whole genome shotgun (WGS) entry which is preliminary data.</text>
</comment>
<feature type="compositionally biased region" description="Basic and acidic residues" evidence="2">
    <location>
        <begin position="294"/>
        <end position="310"/>
    </location>
</feature>
<evidence type="ECO:0000313" key="6">
    <source>
        <dbReference type="Proteomes" id="UP000663852"/>
    </source>
</evidence>
<dbReference type="Proteomes" id="UP000663852">
    <property type="component" value="Unassembled WGS sequence"/>
</dbReference>
<accession>A0A814KIR4</accession>
<dbReference type="EMBL" id="CAJNOJ010000078">
    <property type="protein sequence ID" value="CAF1050021.1"/>
    <property type="molecule type" value="Genomic_DNA"/>
</dbReference>
<feature type="region of interest" description="Disordered" evidence="2">
    <location>
        <begin position="261"/>
        <end position="318"/>
    </location>
</feature>
<feature type="region of interest" description="Disordered" evidence="2">
    <location>
        <begin position="225"/>
        <end position="244"/>
    </location>
</feature>
<proteinExistence type="predicted"/>
<dbReference type="EMBL" id="CAJNOR010003654">
    <property type="protein sequence ID" value="CAF1434956.1"/>
    <property type="molecule type" value="Genomic_DNA"/>
</dbReference>
<keyword evidence="5" id="KW-1185">Reference proteome</keyword>
<organism evidence="3 6">
    <name type="scientific">Adineta ricciae</name>
    <name type="common">Rotifer</name>
    <dbReference type="NCBI Taxonomy" id="249248"/>
    <lineage>
        <taxon>Eukaryota</taxon>
        <taxon>Metazoa</taxon>
        <taxon>Spiralia</taxon>
        <taxon>Gnathifera</taxon>
        <taxon>Rotifera</taxon>
        <taxon>Eurotatoria</taxon>
        <taxon>Bdelloidea</taxon>
        <taxon>Adinetida</taxon>
        <taxon>Adinetidae</taxon>
        <taxon>Adineta</taxon>
    </lineage>
</organism>
<keyword evidence="1" id="KW-0175">Coiled coil</keyword>
<evidence type="ECO:0000313" key="3">
    <source>
        <dbReference type="EMBL" id="CAF1050021.1"/>
    </source>
</evidence>
<feature type="coiled-coil region" evidence="1">
    <location>
        <begin position="172"/>
        <end position="199"/>
    </location>
</feature>
<protein>
    <submittedName>
        <fullName evidence="3">Uncharacterized protein</fullName>
    </submittedName>
</protein>